<feature type="compositionally biased region" description="Acidic residues" evidence="1">
    <location>
        <begin position="178"/>
        <end position="204"/>
    </location>
</feature>
<reference evidence="2 3" key="1">
    <citation type="submission" date="2018-03" db="EMBL/GenBank/DDBJ databases">
        <title>Draft Genome Sequences of the Obligatory Marine Myxobacteria Enhygromyxa salina SWB005.</title>
        <authorList>
            <person name="Poehlein A."/>
            <person name="Moghaddam J.A."/>
            <person name="Harms H."/>
            <person name="Alanjari M."/>
            <person name="Koenig G.M."/>
            <person name="Daniel R."/>
            <person name="Schaeberle T.F."/>
        </authorList>
    </citation>
    <scope>NUCLEOTIDE SEQUENCE [LARGE SCALE GENOMIC DNA]</scope>
    <source>
        <strain evidence="2 3">SWB005</strain>
    </source>
</reference>
<name>A0A2S9YAL7_9BACT</name>
<organism evidence="2 3">
    <name type="scientific">Enhygromyxa salina</name>
    <dbReference type="NCBI Taxonomy" id="215803"/>
    <lineage>
        <taxon>Bacteria</taxon>
        <taxon>Pseudomonadati</taxon>
        <taxon>Myxococcota</taxon>
        <taxon>Polyangia</taxon>
        <taxon>Nannocystales</taxon>
        <taxon>Nannocystaceae</taxon>
        <taxon>Enhygromyxa</taxon>
    </lineage>
</organism>
<gene>
    <name evidence="2" type="ORF">ENSA5_26170</name>
</gene>
<accession>A0A2S9YAL7</accession>
<evidence type="ECO:0000313" key="3">
    <source>
        <dbReference type="Proteomes" id="UP000237968"/>
    </source>
</evidence>
<dbReference type="AlphaFoldDB" id="A0A2S9YAL7"/>
<evidence type="ECO:0000256" key="1">
    <source>
        <dbReference type="SAM" id="MobiDB-lite"/>
    </source>
</evidence>
<dbReference type="OrthoDB" id="5526731at2"/>
<protein>
    <submittedName>
        <fullName evidence="2">Uncharacterized protein</fullName>
    </submittedName>
</protein>
<comment type="caution">
    <text evidence="2">The sequence shown here is derived from an EMBL/GenBank/DDBJ whole genome shotgun (WGS) entry which is preliminary data.</text>
</comment>
<dbReference type="RefSeq" id="WP_146155647.1">
    <property type="nucleotide sequence ID" value="NZ_PVNK01000127.1"/>
</dbReference>
<sequence length="281" mass="31071">MRVRLRSPFADLELRASGVGETRERFRDRDSAFALLRPALAELDPTQGRRLRSLLFEAGDAPASLDDHELAQRVARLIVRGDIAVVVRPRAPMVSGLTKAFEAYSERSLAPVLPPLVDADHWIEFALQTETGDPIAGVRCEITMPWGLVITRTTDRLGLIRLEHLPDTGQCLIRFPELDDEPEETTEEPDEWELVETYSEDEILEPTSGGPGPRDNETETPPDDWALTAAHSDHEQPELTTRSDDPGSDGGSSSPSEPDDWALTAAHSDHEQPELGQSTVK</sequence>
<dbReference type="Proteomes" id="UP000237968">
    <property type="component" value="Unassembled WGS sequence"/>
</dbReference>
<feature type="compositionally biased region" description="Basic and acidic residues" evidence="1">
    <location>
        <begin position="231"/>
        <end position="245"/>
    </location>
</feature>
<dbReference type="EMBL" id="PVNK01000127">
    <property type="protein sequence ID" value="PRQ02158.1"/>
    <property type="molecule type" value="Genomic_DNA"/>
</dbReference>
<evidence type="ECO:0000313" key="2">
    <source>
        <dbReference type="EMBL" id="PRQ02158.1"/>
    </source>
</evidence>
<keyword evidence="3" id="KW-1185">Reference proteome</keyword>
<feature type="region of interest" description="Disordered" evidence="1">
    <location>
        <begin position="175"/>
        <end position="281"/>
    </location>
</feature>
<proteinExistence type="predicted"/>